<dbReference type="EMBL" id="GL732544">
    <property type="protein sequence ID" value="EFX81237.1"/>
    <property type="molecule type" value="Genomic_DNA"/>
</dbReference>
<evidence type="ECO:0000313" key="2">
    <source>
        <dbReference type="EMBL" id="EFX81237.1"/>
    </source>
</evidence>
<reference evidence="2 3" key="1">
    <citation type="journal article" date="2011" name="Science">
        <title>The ecoresponsive genome of Daphnia pulex.</title>
        <authorList>
            <person name="Colbourne J.K."/>
            <person name="Pfrender M.E."/>
            <person name="Gilbert D."/>
            <person name="Thomas W.K."/>
            <person name="Tucker A."/>
            <person name="Oakley T.H."/>
            <person name="Tokishita S."/>
            <person name="Aerts A."/>
            <person name="Arnold G.J."/>
            <person name="Basu M.K."/>
            <person name="Bauer D.J."/>
            <person name="Caceres C.E."/>
            <person name="Carmel L."/>
            <person name="Casola C."/>
            <person name="Choi J.H."/>
            <person name="Detter J.C."/>
            <person name="Dong Q."/>
            <person name="Dusheyko S."/>
            <person name="Eads B.D."/>
            <person name="Frohlich T."/>
            <person name="Geiler-Samerotte K.A."/>
            <person name="Gerlach D."/>
            <person name="Hatcher P."/>
            <person name="Jogdeo S."/>
            <person name="Krijgsveld J."/>
            <person name="Kriventseva E.V."/>
            <person name="Kultz D."/>
            <person name="Laforsch C."/>
            <person name="Lindquist E."/>
            <person name="Lopez J."/>
            <person name="Manak J.R."/>
            <person name="Muller J."/>
            <person name="Pangilinan J."/>
            <person name="Patwardhan R.P."/>
            <person name="Pitluck S."/>
            <person name="Pritham E.J."/>
            <person name="Rechtsteiner A."/>
            <person name="Rho M."/>
            <person name="Rogozin I.B."/>
            <person name="Sakarya O."/>
            <person name="Salamov A."/>
            <person name="Schaack S."/>
            <person name="Shapiro H."/>
            <person name="Shiga Y."/>
            <person name="Skalitzky C."/>
            <person name="Smith Z."/>
            <person name="Souvorov A."/>
            <person name="Sung W."/>
            <person name="Tang Z."/>
            <person name="Tsuchiya D."/>
            <person name="Tu H."/>
            <person name="Vos H."/>
            <person name="Wang M."/>
            <person name="Wolf Y.I."/>
            <person name="Yamagata H."/>
            <person name="Yamada T."/>
            <person name="Ye Y."/>
            <person name="Shaw J.R."/>
            <person name="Andrews J."/>
            <person name="Crease T.J."/>
            <person name="Tang H."/>
            <person name="Lucas S.M."/>
            <person name="Robertson H.M."/>
            <person name="Bork P."/>
            <person name="Koonin E.V."/>
            <person name="Zdobnov E.M."/>
            <person name="Grigoriev I.V."/>
            <person name="Lynch M."/>
            <person name="Boore J.L."/>
        </authorList>
    </citation>
    <scope>NUCLEOTIDE SEQUENCE [LARGE SCALE GENOMIC DNA]</scope>
</reference>
<protein>
    <submittedName>
        <fullName evidence="2">Uncharacterized protein</fullName>
    </submittedName>
</protein>
<dbReference type="AlphaFoldDB" id="E9GH73"/>
<evidence type="ECO:0000313" key="3">
    <source>
        <dbReference type="Proteomes" id="UP000000305"/>
    </source>
</evidence>
<feature type="region of interest" description="Disordered" evidence="1">
    <location>
        <begin position="1"/>
        <end position="103"/>
    </location>
</feature>
<accession>E9GH73</accession>
<dbReference type="HOGENOM" id="CLU_1742411_0_0_1"/>
<sequence length="150" mass="16427">MPTPRVVSKGDGSVMPRRQPRPFKMAAAKDVTPMTSRRRHDQHHADAPSTASPRRHVGEAPGQHLQTGNDLLHRPGTTCCTDRERLATPTRPDRPRHPEMTREMSCTAAGMPRAELMAKSAVVGGETGFLESLSGLRSENDLRKKGGESK</sequence>
<dbReference type="KEGG" id="dpx:DAPPUDRAFT_242673"/>
<feature type="compositionally biased region" description="Basic and acidic residues" evidence="1">
    <location>
        <begin position="81"/>
        <end position="102"/>
    </location>
</feature>
<gene>
    <name evidence="2" type="ORF">DAPPUDRAFT_242673</name>
</gene>
<dbReference type="InParanoid" id="E9GH73"/>
<dbReference type="Proteomes" id="UP000000305">
    <property type="component" value="Unassembled WGS sequence"/>
</dbReference>
<name>E9GH73_DAPPU</name>
<keyword evidence="3" id="KW-1185">Reference proteome</keyword>
<proteinExistence type="predicted"/>
<evidence type="ECO:0000256" key="1">
    <source>
        <dbReference type="SAM" id="MobiDB-lite"/>
    </source>
</evidence>
<organism evidence="2 3">
    <name type="scientific">Daphnia pulex</name>
    <name type="common">Water flea</name>
    <dbReference type="NCBI Taxonomy" id="6669"/>
    <lineage>
        <taxon>Eukaryota</taxon>
        <taxon>Metazoa</taxon>
        <taxon>Ecdysozoa</taxon>
        <taxon>Arthropoda</taxon>
        <taxon>Crustacea</taxon>
        <taxon>Branchiopoda</taxon>
        <taxon>Diplostraca</taxon>
        <taxon>Cladocera</taxon>
        <taxon>Anomopoda</taxon>
        <taxon>Daphniidae</taxon>
        <taxon>Daphnia</taxon>
    </lineage>
</organism>